<reference evidence="3 4" key="1">
    <citation type="submission" date="2017-03" db="EMBL/GenBank/DDBJ databases">
        <title>Genome sequencing of Shewanella japonica KCTC 22435.</title>
        <authorList>
            <person name="Kim K.M."/>
        </authorList>
    </citation>
    <scope>NUCLEOTIDE SEQUENCE [LARGE SCALE GENOMIC DNA]</scope>
    <source>
        <strain evidence="3 4">KCTC 22435</strain>
    </source>
</reference>
<name>A0ABM6JH14_9GAMM</name>
<dbReference type="Proteomes" id="UP000191820">
    <property type="component" value="Chromosome"/>
</dbReference>
<feature type="signal peptide" evidence="1">
    <location>
        <begin position="1"/>
        <end position="21"/>
    </location>
</feature>
<evidence type="ECO:0000256" key="1">
    <source>
        <dbReference type="SAM" id="SignalP"/>
    </source>
</evidence>
<dbReference type="Pfam" id="PF13511">
    <property type="entry name" value="DUF4124"/>
    <property type="match status" value="1"/>
</dbReference>
<proteinExistence type="predicted"/>
<organism evidence="3 4">
    <name type="scientific">Shewanella japonica</name>
    <dbReference type="NCBI Taxonomy" id="93973"/>
    <lineage>
        <taxon>Bacteria</taxon>
        <taxon>Pseudomonadati</taxon>
        <taxon>Pseudomonadota</taxon>
        <taxon>Gammaproteobacteria</taxon>
        <taxon>Alteromonadales</taxon>
        <taxon>Shewanellaceae</taxon>
        <taxon>Shewanella</taxon>
    </lineage>
</organism>
<feature type="domain" description="DUF4124" evidence="2">
    <location>
        <begin position="15"/>
        <end position="62"/>
    </location>
</feature>
<keyword evidence="1" id="KW-0732">Signal</keyword>
<dbReference type="InterPro" id="IPR025392">
    <property type="entry name" value="DUF4124"/>
</dbReference>
<sequence length="180" mass="20008">MRLVLIISLILTSIVLSSSHATVYRWVDENGKVHYSDEPRENAETVELNQNTQNSISVRVPAEVDSNTKPAEAVTYRVRIVNPTQEETIRSNQGNFTVVASAAPELPNGYLLALYIDDILYGQPQSSAIFNVTEVNRGEHNLVVKILTQNGKVLASSSVRKIFLHQASILNKPRPTPRTE</sequence>
<feature type="chain" id="PRO_5047478204" evidence="1">
    <location>
        <begin position="22"/>
        <end position="180"/>
    </location>
</feature>
<accession>A0ABM6JH14</accession>
<dbReference type="EMBL" id="CP020472">
    <property type="protein sequence ID" value="ARD20599.1"/>
    <property type="molecule type" value="Genomic_DNA"/>
</dbReference>
<gene>
    <name evidence="3" type="ORF">SJ2017_0251</name>
</gene>
<dbReference type="RefSeq" id="WP_080914635.1">
    <property type="nucleotide sequence ID" value="NZ_CP020472.1"/>
</dbReference>
<keyword evidence="4" id="KW-1185">Reference proteome</keyword>
<evidence type="ECO:0000313" key="3">
    <source>
        <dbReference type="EMBL" id="ARD20599.1"/>
    </source>
</evidence>
<evidence type="ECO:0000259" key="2">
    <source>
        <dbReference type="Pfam" id="PF13511"/>
    </source>
</evidence>
<evidence type="ECO:0000313" key="4">
    <source>
        <dbReference type="Proteomes" id="UP000191820"/>
    </source>
</evidence>
<protein>
    <submittedName>
        <fullName evidence="3">DUF4124 domain-containing protein</fullName>
    </submittedName>
</protein>